<keyword evidence="2" id="KW-0472">Membrane</keyword>
<keyword evidence="5" id="KW-1185">Reference proteome</keyword>
<sequence>MNRKAMISLSPLLLCTVLCTALTQVTPSSPDTTNYYFLSREPSSSILNIIHQEHTDNIIIINDWLNDLAISYCVMLIYALIMLAMSLQNHLSTGEQFLNDEEVSSSIETQHTSSQITTEESEGNDHGDKEVDDLNMSMIEMVPEIVEEGGSQDFPSIETQNPLTISTLYSHSKITEGNDDKEGEDSDTLEESSFDLSYIETPRRESKDLHHDYSPSDASTITPRSQSDLDRSDLSIVSSPNDEESTLLDCSLNHDDFEINEQFTEPPPSETTSFEELMARNLERITSLNSEVMNEFAKEASIILAQLQDIKGYNNVEEVEKEEFLFSLAMEIYETRLIRMDVEAQRINLKIQNLTI</sequence>
<keyword evidence="2" id="KW-0812">Transmembrane</keyword>
<evidence type="ECO:0000256" key="2">
    <source>
        <dbReference type="SAM" id="Phobius"/>
    </source>
</evidence>
<name>D2VYW2_NAEGR</name>
<evidence type="ECO:0000313" key="4">
    <source>
        <dbReference type="EMBL" id="EFC37981.1"/>
    </source>
</evidence>
<accession>D2VYW2</accession>
<dbReference type="VEuPathDB" id="AmoebaDB:NAEGRDRAFT_74265"/>
<dbReference type="Proteomes" id="UP000006671">
    <property type="component" value="Unassembled WGS sequence"/>
</dbReference>
<gene>
    <name evidence="4" type="ORF">NAEGRDRAFT_74265</name>
</gene>
<keyword evidence="3" id="KW-0732">Signal</keyword>
<proteinExistence type="predicted"/>
<evidence type="ECO:0000313" key="5">
    <source>
        <dbReference type="Proteomes" id="UP000006671"/>
    </source>
</evidence>
<feature type="transmembrane region" description="Helical" evidence="2">
    <location>
        <begin position="69"/>
        <end position="87"/>
    </location>
</feature>
<protein>
    <submittedName>
        <fullName evidence="4">Predicted protein</fullName>
    </submittedName>
</protein>
<evidence type="ECO:0000256" key="1">
    <source>
        <dbReference type="SAM" id="MobiDB-lite"/>
    </source>
</evidence>
<evidence type="ECO:0000256" key="3">
    <source>
        <dbReference type="SAM" id="SignalP"/>
    </source>
</evidence>
<feature type="compositionally biased region" description="Polar residues" evidence="1">
    <location>
        <begin position="104"/>
        <end position="118"/>
    </location>
</feature>
<feature type="signal peptide" evidence="3">
    <location>
        <begin position="1"/>
        <end position="27"/>
    </location>
</feature>
<feature type="compositionally biased region" description="Acidic residues" evidence="1">
    <location>
        <begin position="181"/>
        <end position="193"/>
    </location>
</feature>
<dbReference type="AlphaFoldDB" id="D2VYW2"/>
<keyword evidence="2" id="KW-1133">Transmembrane helix</keyword>
<feature type="compositionally biased region" description="Basic and acidic residues" evidence="1">
    <location>
        <begin position="201"/>
        <end position="214"/>
    </location>
</feature>
<reference evidence="4 5" key="1">
    <citation type="journal article" date="2010" name="Cell">
        <title>The genome of Naegleria gruberi illuminates early eukaryotic versatility.</title>
        <authorList>
            <person name="Fritz-Laylin L.K."/>
            <person name="Prochnik S.E."/>
            <person name="Ginger M.L."/>
            <person name="Dacks J.B."/>
            <person name="Carpenter M.L."/>
            <person name="Field M.C."/>
            <person name="Kuo A."/>
            <person name="Paredez A."/>
            <person name="Chapman J."/>
            <person name="Pham J."/>
            <person name="Shu S."/>
            <person name="Neupane R."/>
            <person name="Cipriano M."/>
            <person name="Mancuso J."/>
            <person name="Tu H."/>
            <person name="Salamov A."/>
            <person name="Lindquist E."/>
            <person name="Shapiro H."/>
            <person name="Lucas S."/>
            <person name="Grigoriev I.V."/>
            <person name="Cande W.Z."/>
            <person name="Fulton C."/>
            <person name="Rokhsar D.S."/>
            <person name="Dawson S.C."/>
        </authorList>
    </citation>
    <scope>NUCLEOTIDE SEQUENCE [LARGE SCALE GENOMIC DNA]</scope>
    <source>
        <strain evidence="4 5">NEG-M</strain>
    </source>
</reference>
<feature type="region of interest" description="Disordered" evidence="1">
    <location>
        <begin position="174"/>
        <end position="245"/>
    </location>
</feature>
<dbReference type="EMBL" id="GG738912">
    <property type="protein sequence ID" value="EFC37981.1"/>
    <property type="molecule type" value="Genomic_DNA"/>
</dbReference>
<dbReference type="InParanoid" id="D2VYW2"/>
<feature type="chain" id="PRO_5003038887" evidence="3">
    <location>
        <begin position="28"/>
        <end position="356"/>
    </location>
</feature>
<organism evidence="5">
    <name type="scientific">Naegleria gruberi</name>
    <name type="common">Amoeba</name>
    <dbReference type="NCBI Taxonomy" id="5762"/>
    <lineage>
        <taxon>Eukaryota</taxon>
        <taxon>Discoba</taxon>
        <taxon>Heterolobosea</taxon>
        <taxon>Tetramitia</taxon>
        <taxon>Eutetramitia</taxon>
        <taxon>Vahlkampfiidae</taxon>
        <taxon>Naegleria</taxon>
    </lineage>
</organism>
<dbReference type="GeneID" id="8857940"/>
<dbReference type="RefSeq" id="XP_002670725.1">
    <property type="nucleotide sequence ID" value="XM_002670679.1"/>
</dbReference>
<feature type="region of interest" description="Disordered" evidence="1">
    <location>
        <begin position="102"/>
        <end position="131"/>
    </location>
</feature>
<dbReference type="KEGG" id="ngr:NAEGRDRAFT_74265"/>